<keyword evidence="5" id="KW-0677">Repeat</keyword>
<evidence type="ECO:0000313" key="13">
    <source>
        <dbReference type="Proteomes" id="UP000010445"/>
    </source>
</evidence>
<keyword evidence="6 10" id="KW-1133">Transmembrane helix</keyword>
<sequence length="438" mass="47484">MESLVMGVGAVAALLSAGVLNAVETAVAMISRAQVEEDAKENVPGAQRLLAVLDRKSEHINLLVLLSRLLDVTAAVLTGALALQLISSRLWAMVAAIAGVTLVMYTIIGISSRTLARRNPYVVARNSALALSTMAWLLGPAANALVWVGNKLVPGEPFQGGPYTSEVALLEMVDFAQERGVVEVDERRMIQSVLDLSDTTARSVMVPRPEMVWIEADKTAGQATALCVRSGHSRIPVVGENVDDIVGVVYLKDVVQKTYHKTDAGRGVSVSEVMRPATFVPDSKKLDDLLEQMQRERFHIAMLVDEYGGIAGLISIEDILEEIVGEIADEYDDAEVAPIEQIGPRTFRVVSRLSLDDLHDLVDETLDEDLVFSEETLDQVDTVGGLLAYALGRVPLPGVTVEHSGLRLTAEGQRDRRGRMRVTSVLINVQQPADPLEH</sequence>
<keyword evidence="3" id="KW-1003">Cell membrane</keyword>
<dbReference type="InterPro" id="IPR036318">
    <property type="entry name" value="FAD-bd_PCMH-like_sf"/>
</dbReference>
<gene>
    <name evidence="12" type="ORF">HMPREF9997_01830</name>
</gene>
<dbReference type="InterPro" id="IPR002550">
    <property type="entry name" value="CNNM"/>
</dbReference>
<feature type="transmembrane region" description="Helical" evidence="10">
    <location>
        <begin position="128"/>
        <end position="148"/>
    </location>
</feature>
<dbReference type="Pfam" id="PF00571">
    <property type="entry name" value="CBS"/>
    <property type="match status" value="2"/>
</dbReference>
<dbReference type="SMART" id="SM01091">
    <property type="entry name" value="CorC_HlyC"/>
    <property type="match status" value="1"/>
</dbReference>
<dbReference type="SUPFAM" id="SSF54631">
    <property type="entry name" value="CBS-domain pair"/>
    <property type="match status" value="1"/>
</dbReference>
<evidence type="ECO:0000256" key="6">
    <source>
        <dbReference type="ARBA" id="ARBA00022989"/>
    </source>
</evidence>
<dbReference type="Gene3D" id="3.30.465.10">
    <property type="match status" value="1"/>
</dbReference>
<dbReference type="AlphaFoldDB" id="L1MEI7"/>
<dbReference type="Pfam" id="PF01595">
    <property type="entry name" value="CNNM"/>
    <property type="match status" value="1"/>
</dbReference>
<dbReference type="SUPFAM" id="SSF56176">
    <property type="entry name" value="FAD-binding/transporter-associated domain-like"/>
    <property type="match status" value="1"/>
</dbReference>
<dbReference type="EMBL" id="AMEM01000024">
    <property type="protein sequence ID" value="EKX89359.1"/>
    <property type="molecule type" value="Genomic_DNA"/>
</dbReference>
<dbReference type="HOGENOM" id="CLU_015237_4_2_11"/>
<evidence type="ECO:0000313" key="12">
    <source>
        <dbReference type="EMBL" id="EKX89359.1"/>
    </source>
</evidence>
<dbReference type="Pfam" id="PF03471">
    <property type="entry name" value="CorC_HlyC"/>
    <property type="match status" value="1"/>
</dbReference>
<reference evidence="12 13" key="1">
    <citation type="submission" date="2012-05" db="EMBL/GenBank/DDBJ databases">
        <authorList>
            <person name="Weinstock G."/>
            <person name="Sodergren E."/>
            <person name="Lobos E.A."/>
            <person name="Fulton L."/>
            <person name="Fulton R."/>
            <person name="Courtney L."/>
            <person name="Fronick C."/>
            <person name="O'Laughlin M."/>
            <person name="Godfrey J."/>
            <person name="Wilson R.M."/>
            <person name="Miner T."/>
            <person name="Farmer C."/>
            <person name="Delehaunty K."/>
            <person name="Cordes M."/>
            <person name="Minx P."/>
            <person name="Tomlinson C."/>
            <person name="Chen J."/>
            <person name="Wollam A."/>
            <person name="Pepin K.H."/>
            <person name="Bhonagiri V."/>
            <person name="Zhang X."/>
            <person name="Suruliraj S."/>
            <person name="Warren W."/>
            <person name="Mitreva M."/>
            <person name="Mardis E.R."/>
            <person name="Wilson R.K."/>
        </authorList>
    </citation>
    <scope>NUCLEOTIDE SEQUENCE [LARGE SCALE GENOMIC DNA]</scope>
    <source>
        <strain evidence="12 13">F0235</strain>
    </source>
</reference>
<comment type="caution">
    <text evidence="12">The sequence shown here is derived from an EMBL/GenBank/DDBJ whole genome shotgun (WGS) entry which is preliminary data.</text>
</comment>
<evidence type="ECO:0000256" key="3">
    <source>
        <dbReference type="ARBA" id="ARBA00022475"/>
    </source>
</evidence>
<dbReference type="InterPro" id="IPR005170">
    <property type="entry name" value="Transptr-assoc_dom"/>
</dbReference>
<evidence type="ECO:0000256" key="8">
    <source>
        <dbReference type="ARBA" id="ARBA00023136"/>
    </source>
</evidence>
<dbReference type="GO" id="GO:0005886">
    <property type="term" value="C:plasma membrane"/>
    <property type="evidence" value="ECO:0007669"/>
    <property type="project" value="UniProtKB-SubCell"/>
</dbReference>
<accession>L1MEI7</accession>
<dbReference type="GO" id="GO:0050660">
    <property type="term" value="F:flavin adenine dinucleotide binding"/>
    <property type="evidence" value="ECO:0007669"/>
    <property type="project" value="InterPro"/>
</dbReference>
<evidence type="ECO:0000256" key="10">
    <source>
        <dbReference type="SAM" id="Phobius"/>
    </source>
</evidence>
<dbReference type="Proteomes" id="UP000010445">
    <property type="component" value="Unassembled WGS sequence"/>
</dbReference>
<evidence type="ECO:0000256" key="7">
    <source>
        <dbReference type="ARBA" id="ARBA00023122"/>
    </source>
</evidence>
<keyword evidence="4 10" id="KW-0812">Transmembrane</keyword>
<organism evidence="12 13">
    <name type="scientific">Corynebacterium durum F0235</name>
    <dbReference type="NCBI Taxonomy" id="1035195"/>
    <lineage>
        <taxon>Bacteria</taxon>
        <taxon>Bacillati</taxon>
        <taxon>Actinomycetota</taxon>
        <taxon>Actinomycetes</taxon>
        <taxon>Mycobacteriales</taxon>
        <taxon>Corynebacteriaceae</taxon>
        <taxon>Corynebacterium</taxon>
    </lineage>
</organism>
<dbReference type="STRING" id="1035195.HMPREF9997_01830"/>
<keyword evidence="13" id="KW-1185">Reference proteome</keyword>
<protein>
    <submittedName>
        <fullName evidence="12">CBS domain protein</fullName>
    </submittedName>
</protein>
<evidence type="ECO:0000256" key="5">
    <source>
        <dbReference type="ARBA" id="ARBA00022737"/>
    </source>
</evidence>
<dbReference type="PANTHER" id="PTHR22777">
    <property type="entry name" value="HEMOLYSIN-RELATED"/>
    <property type="match status" value="1"/>
</dbReference>
<dbReference type="InterPro" id="IPR046342">
    <property type="entry name" value="CBS_dom_sf"/>
</dbReference>
<dbReference type="InterPro" id="IPR000644">
    <property type="entry name" value="CBS_dom"/>
</dbReference>
<dbReference type="Gene3D" id="3.10.580.10">
    <property type="entry name" value="CBS-domain"/>
    <property type="match status" value="1"/>
</dbReference>
<comment type="subcellular location">
    <subcellularLocation>
        <location evidence="1">Cell membrane</location>
        <topology evidence="1">Multi-pass membrane protein</topology>
    </subcellularLocation>
</comment>
<dbReference type="CDD" id="cd04590">
    <property type="entry name" value="CBS_pair_CorC_HlyC_assoc"/>
    <property type="match status" value="1"/>
</dbReference>
<feature type="domain" description="CBS" evidence="11">
    <location>
        <begin position="273"/>
        <end position="330"/>
    </location>
</feature>
<evidence type="ECO:0000259" key="11">
    <source>
        <dbReference type="PROSITE" id="PS51371"/>
    </source>
</evidence>
<dbReference type="InterPro" id="IPR016169">
    <property type="entry name" value="FAD-bd_PCMH_sub2"/>
</dbReference>
<dbReference type="PATRIC" id="fig|1035195.3.peg.1654"/>
<comment type="similarity">
    <text evidence="2">Belongs to the UPF0053 family.</text>
</comment>
<dbReference type="OrthoDB" id="110231at2"/>
<dbReference type="PROSITE" id="PS51371">
    <property type="entry name" value="CBS"/>
    <property type="match status" value="2"/>
</dbReference>
<name>L1MEI7_9CORY</name>
<evidence type="ECO:0000256" key="1">
    <source>
        <dbReference type="ARBA" id="ARBA00004651"/>
    </source>
</evidence>
<dbReference type="RefSeq" id="WP_006064055.1">
    <property type="nucleotide sequence ID" value="NZ_KB290831.1"/>
</dbReference>
<proteinExistence type="inferred from homology"/>
<evidence type="ECO:0000256" key="4">
    <source>
        <dbReference type="ARBA" id="ARBA00022692"/>
    </source>
</evidence>
<evidence type="ECO:0000256" key="9">
    <source>
        <dbReference type="PROSITE-ProRule" id="PRU00703"/>
    </source>
</evidence>
<keyword evidence="8 10" id="KW-0472">Membrane</keyword>
<evidence type="ECO:0000256" key="2">
    <source>
        <dbReference type="ARBA" id="ARBA00006337"/>
    </source>
</evidence>
<dbReference type="eggNOG" id="COG1253">
    <property type="taxonomic scope" value="Bacteria"/>
</dbReference>
<feature type="domain" description="CBS" evidence="11">
    <location>
        <begin position="205"/>
        <end position="264"/>
    </location>
</feature>
<feature type="transmembrane region" description="Helical" evidence="10">
    <location>
        <begin position="90"/>
        <end position="108"/>
    </location>
</feature>
<dbReference type="InterPro" id="IPR044751">
    <property type="entry name" value="Ion_transp-like_CBS"/>
</dbReference>
<dbReference type="FunFam" id="3.10.580.10:FF:000002">
    <property type="entry name" value="Magnesium/cobalt efflux protein CorC"/>
    <property type="match status" value="1"/>
</dbReference>
<feature type="transmembrane region" description="Helical" evidence="10">
    <location>
        <begin position="60"/>
        <end position="83"/>
    </location>
</feature>
<dbReference type="SMART" id="SM00116">
    <property type="entry name" value="CBS"/>
    <property type="match status" value="2"/>
</dbReference>
<dbReference type="PANTHER" id="PTHR22777:SF32">
    <property type="entry name" value="UPF0053 INNER MEMBRANE PROTEIN YFJD"/>
    <property type="match status" value="1"/>
</dbReference>
<keyword evidence="7 9" id="KW-0129">CBS domain</keyword>